<dbReference type="SUPFAM" id="SSF63520">
    <property type="entry name" value="PTS-regulatory domain, PRD"/>
    <property type="match status" value="2"/>
</dbReference>
<dbReference type="InterPro" id="IPR036650">
    <property type="entry name" value="CAT_RNA-bd_dom_sf"/>
</dbReference>
<comment type="caution">
    <text evidence="3">The sequence shown here is derived from an EMBL/GenBank/DDBJ whole genome shotgun (WGS) entry which is preliminary data.</text>
</comment>
<dbReference type="PANTHER" id="PTHR30185">
    <property type="entry name" value="CRYPTIC BETA-GLUCOSIDE BGL OPERON ANTITERMINATOR"/>
    <property type="match status" value="1"/>
</dbReference>
<dbReference type="InterPro" id="IPR050661">
    <property type="entry name" value="BglG_antiterminators"/>
</dbReference>
<dbReference type="InterPro" id="IPR004341">
    <property type="entry name" value="CAT_RNA-bd_dom"/>
</dbReference>
<dbReference type="SMART" id="SM01061">
    <property type="entry name" value="CAT_RBD"/>
    <property type="match status" value="1"/>
</dbReference>
<dbReference type="PATRIC" id="fig|889306.3.peg.653"/>
<dbReference type="Pfam" id="PF00874">
    <property type="entry name" value="PRD"/>
    <property type="match status" value="2"/>
</dbReference>
<protein>
    <recommendedName>
        <fullName evidence="2">PRD domain-containing protein</fullName>
    </recommendedName>
</protein>
<keyword evidence="4" id="KW-1185">Reference proteome</keyword>
<dbReference type="SUPFAM" id="SSF50151">
    <property type="entry name" value="SacY-like RNA-binding domain"/>
    <property type="match status" value="1"/>
</dbReference>
<dbReference type="EMBL" id="JXRP01000008">
    <property type="protein sequence ID" value="KIL50654.1"/>
    <property type="molecule type" value="Genomic_DNA"/>
</dbReference>
<dbReference type="InterPro" id="IPR011608">
    <property type="entry name" value="PRD"/>
</dbReference>
<dbReference type="GO" id="GO:0006355">
    <property type="term" value="P:regulation of DNA-templated transcription"/>
    <property type="evidence" value="ECO:0007669"/>
    <property type="project" value="InterPro"/>
</dbReference>
<keyword evidence="1" id="KW-0677">Repeat</keyword>
<dbReference type="Gene3D" id="1.20.58.1950">
    <property type="match status" value="1"/>
</dbReference>
<feature type="domain" description="PRD" evidence="2">
    <location>
        <begin position="71"/>
        <end position="176"/>
    </location>
</feature>
<dbReference type="Gene3D" id="2.30.24.10">
    <property type="entry name" value="CAT RNA-binding domain"/>
    <property type="match status" value="1"/>
</dbReference>
<dbReference type="AlphaFoldDB" id="A0A0C2S9L7"/>
<dbReference type="PANTHER" id="PTHR30185:SF16">
    <property type="entry name" value="PROTEIN GLCT"/>
    <property type="match status" value="1"/>
</dbReference>
<dbReference type="GO" id="GO:0003723">
    <property type="term" value="F:RNA binding"/>
    <property type="evidence" value="ECO:0007669"/>
    <property type="project" value="InterPro"/>
</dbReference>
<dbReference type="InterPro" id="IPR036634">
    <property type="entry name" value="PRD_sf"/>
</dbReference>
<organism evidence="3 4">
    <name type="scientific">Jeotgalibacillus soli</name>
    <dbReference type="NCBI Taxonomy" id="889306"/>
    <lineage>
        <taxon>Bacteria</taxon>
        <taxon>Bacillati</taxon>
        <taxon>Bacillota</taxon>
        <taxon>Bacilli</taxon>
        <taxon>Bacillales</taxon>
        <taxon>Caryophanaceae</taxon>
        <taxon>Jeotgalibacillus</taxon>
    </lineage>
</organism>
<proteinExistence type="predicted"/>
<evidence type="ECO:0000313" key="3">
    <source>
        <dbReference type="EMBL" id="KIL50654.1"/>
    </source>
</evidence>
<feature type="domain" description="PRD" evidence="2">
    <location>
        <begin position="177"/>
        <end position="283"/>
    </location>
</feature>
<evidence type="ECO:0000259" key="2">
    <source>
        <dbReference type="PROSITE" id="PS51372"/>
    </source>
</evidence>
<dbReference type="Gene3D" id="1.10.1790.10">
    <property type="entry name" value="PRD domain"/>
    <property type="match status" value="1"/>
</dbReference>
<dbReference type="Gene3D" id="1.20.890.100">
    <property type="match status" value="1"/>
</dbReference>
<dbReference type="NCBIfam" id="NF047357">
    <property type="entry name" value="antiterm_GlcT"/>
    <property type="match status" value="1"/>
</dbReference>
<evidence type="ECO:0000313" key="4">
    <source>
        <dbReference type="Proteomes" id="UP000031938"/>
    </source>
</evidence>
<gene>
    <name evidence="3" type="ORF">KP78_06550</name>
</gene>
<dbReference type="STRING" id="889306.KP78_06550"/>
<dbReference type="PROSITE" id="PS51372">
    <property type="entry name" value="PRD_2"/>
    <property type="match status" value="2"/>
</dbReference>
<name>A0A0C2S9L7_9BACL</name>
<dbReference type="Proteomes" id="UP000031938">
    <property type="component" value="Unassembled WGS sequence"/>
</dbReference>
<sequence length="283" mass="33286">MINVMAYKIAKILNNNVLIARNEHDIEVVLIGKGIGFKRQTDSIIKQDEIEKLFMLTEREEQEQFKKLLPHIEDELLKVIISSIELIRERTKSFLNEHIHVALTDHLVFAVNRLMRGMAISNPFLIETRVLYPFEYEIAKEVVQLINEKAHIYLPEGEIGFIALHIHSAMVNKDVHQLNSHSQLISKLVQLIESQFDVTIDKESMDYMRLVRHLRYTIERVIRGERVEEPEKIASLLKQEYPMCYNLSWKLIKVMQQTLKKSVFEAEAVYLTMHLQRIQNKIK</sequence>
<dbReference type="Pfam" id="PF03123">
    <property type="entry name" value="CAT_RBD"/>
    <property type="match status" value="1"/>
</dbReference>
<reference evidence="3 4" key="1">
    <citation type="submission" date="2015-01" db="EMBL/GenBank/DDBJ databases">
        <title>Genome sequencing of Jeotgalibacillus soli.</title>
        <authorList>
            <person name="Goh K.M."/>
            <person name="Chan K.-G."/>
            <person name="Yaakop A.S."/>
            <person name="Ee R."/>
            <person name="Gan H.M."/>
            <person name="Chan C.S."/>
        </authorList>
    </citation>
    <scope>NUCLEOTIDE SEQUENCE [LARGE SCALE GENOMIC DNA]</scope>
    <source>
        <strain evidence="3 4">P9</strain>
    </source>
</reference>
<accession>A0A0C2S9L7</accession>
<evidence type="ECO:0000256" key="1">
    <source>
        <dbReference type="ARBA" id="ARBA00022737"/>
    </source>
</evidence>